<organism evidence="2 3">
    <name type="scientific">Rhodonia placenta</name>
    <dbReference type="NCBI Taxonomy" id="104341"/>
    <lineage>
        <taxon>Eukaryota</taxon>
        <taxon>Fungi</taxon>
        <taxon>Dikarya</taxon>
        <taxon>Basidiomycota</taxon>
        <taxon>Agaricomycotina</taxon>
        <taxon>Agaricomycetes</taxon>
        <taxon>Polyporales</taxon>
        <taxon>Adustoporiaceae</taxon>
        <taxon>Rhodonia</taxon>
    </lineage>
</organism>
<name>A0A8H7P992_9APHY</name>
<comment type="caution">
    <text evidence="2">The sequence shown here is derived from an EMBL/GenBank/DDBJ whole genome shotgun (WGS) entry which is preliminary data.</text>
</comment>
<evidence type="ECO:0000313" key="3">
    <source>
        <dbReference type="Proteomes" id="UP000639403"/>
    </source>
</evidence>
<evidence type="ECO:0000313" key="2">
    <source>
        <dbReference type="EMBL" id="KAF9820139.1"/>
    </source>
</evidence>
<feature type="compositionally biased region" description="Low complexity" evidence="1">
    <location>
        <begin position="53"/>
        <end position="85"/>
    </location>
</feature>
<reference evidence="2" key="1">
    <citation type="submission" date="2020-11" db="EMBL/GenBank/DDBJ databases">
        <authorList>
            <person name="Koelle M."/>
            <person name="Horta M.A.C."/>
            <person name="Nowrousian M."/>
            <person name="Ohm R.A."/>
            <person name="Benz P."/>
            <person name="Pilgard A."/>
        </authorList>
    </citation>
    <scope>NUCLEOTIDE SEQUENCE</scope>
    <source>
        <strain evidence="2">FPRL280</strain>
    </source>
</reference>
<feature type="compositionally biased region" description="Basic and acidic residues" evidence="1">
    <location>
        <begin position="13"/>
        <end position="36"/>
    </location>
</feature>
<proteinExistence type="predicted"/>
<sequence length="158" mass="16383">MPFRPSRRPGLADGHEELPSRRDAEHDRRREGDPPRARAVQQQAPTYAYKQDPQPAKAAKPAAEAAKSAPEAAQPPDEAPQSSPARTQPAPLVSRTDAAASGSHPASSRKIAAAVDHPAGHGSPGAACSHASALPRLFWSTAAVPVYAPAGAPSIRGC</sequence>
<accession>A0A8H7P992</accession>
<dbReference type="AlphaFoldDB" id="A0A8H7P992"/>
<reference evidence="2" key="2">
    <citation type="journal article" name="Front. Microbiol.">
        <title>Degradative Capacity of Two Strains of Rhodonia placenta: From Phenotype to Genotype.</title>
        <authorList>
            <person name="Kolle M."/>
            <person name="Horta M.A.C."/>
            <person name="Nowrousian M."/>
            <person name="Ohm R.A."/>
            <person name="Benz J.P."/>
            <person name="Pilgard A."/>
        </authorList>
    </citation>
    <scope>NUCLEOTIDE SEQUENCE</scope>
    <source>
        <strain evidence="2">FPRL280</strain>
    </source>
</reference>
<dbReference type="EMBL" id="JADOXO010000012">
    <property type="protein sequence ID" value="KAF9820139.1"/>
    <property type="molecule type" value="Genomic_DNA"/>
</dbReference>
<dbReference type="Proteomes" id="UP000639403">
    <property type="component" value="Unassembled WGS sequence"/>
</dbReference>
<gene>
    <name evidence="2" type="ORF">IEO21_01572</name>
</gene>
<feature type="region of interest" description="Disordered" evidence="1">
    <location>
        <begin position="1"/>
        <end position="129"/>
    </location>
</feature>
<protein>
    <submittedName>
        <fullName evidence="2">Uncharacterized protein</fullName>
    </submittedName>
</protein>
<evidence type="ECO:0000256" key="1">
    <source>
        <dbReference type="SAM" id="MobiDB-lite"/>
    </source>
</evidence>